<accession>A0ABU1QWL2</accession>
<keyword evidence="2" id="KW-1185">Reference proteome</keyword>
<dbReference type="EMBL" id="JAVDTI010000002">
    <property type="protein sequence ID" value="MDR6805549.1"/>
    <property type="molecule type" value="Genomic_DNA"/>
</dbReference>
<comment type="caution">
    <text evidence="1">The sequence shown here is derived from an EMBL/GenBank/DDBJ whole genome shotgun (WGS) entry which is preliminary data.</text>
</comment>
<dbReference type="Proteomes" id="UP001264980">
    <property type="component" value="Unassembled WGS sequence"/>
</dbReference>
<evidence type="ECO:0000313" key="2">
    <source>
        <dbReference type="Proteomes" id="UP001264980"/>
    </source>
</evidence>
<dbReference type="RefSeq" id="WP_309983495.1">
    <property type="nucleotide sequence ID" value="NZ_JAVDTI010000002.1"/>
</dbReference>
<sequence length="170" mass="19391">MEDCKLLIATPEFFARNLNTSGGLIRIITTLNEAYCSYLEQRVGGTGVVNDRIDVYYVTGFMRDLMEIITETLFKEGGVPSVFEVDARHDIFMRGPETLIEVLNIVDDIFDSHIRSPYFECPRADFLETFCGLRRGINDLVSNVHLALVAQNPRKFFQSEYFTLSQSNSQ</sequence>
<reference evidence="1 2" key="1">
    <citation type="submission" date="2023-07" db="EMBL/GenBank/DDBJ databases">
        <title>Sorghum-associated microbial communities from plants grown in Nebraska, USA.</title>
        <authorList>
            <person name="Schachtman D."/>
        </authorList>
    </citation>
    <scope>NUCLEOTIDE SEQUENCE [LARGE SCALE GENOMIC DNA]</scope>
    <source>
        <strain evidence="1 2">BE57</strain>
    </source>
</reference>
<evidence type="ECO:0000313" key="1">
    <source>
        <dbReference type="EMBL" id="MDR6805549.1"/>
    </source>
</evidence>
<proteinExistence type="predicted"/>
<organism evidence="1 2">
    <name type="scientific">Dyadobacter fermentans</name>
    <dbReference type="NCBI Taxonomy" id="94254"/>
    <lineage>
        <taxon>Bacteria</taxon>
        <taxon>Pseudomonadati</taxon>
        <taxon>Bacteroidota</taxon>
        <taxon>Cytophagia</taxon>
        <taxon>Cytophagales</taxon>
        <taxon>Spirosomataceae</taxon>
        <taxon>Dyadobacter</taxon>
    </lineage>
</organism>
<name>A0ABU1QWL2_9BACT</name>
<protein>
    <submittedName>
        <fullName evidence="1">Uncharacterized protein</fullName>
    </submittedName>
</protein>
<gene>
    <name evidence="1" type="ORF">J2W84_002595</name>
</gene>